<dbReference type="AlphaFoldDB" id="A0A6L9Y0K6"/>
<reference evidence="1 2" key="1">
    <citation type="journal article" date="2014" name="J. Microbiol.">
        <title>Diaminobutyricibacter tongyongensis gen. nov., sp. nov. and Homoserinibacter gongjuensis gen. nov., sp. nov. belong to the family Microbacteriaceae.</title>
        <authorList>
            <person name="Kim S.J."/>
            <person name="Ahn J.H."/>
            <person name="Weon H.Y."/>
            <person name="Hamada M."/>
            <person name="Suzuki K."/>
            <person name="Kwon S.W."/>
        </authorList>
    </citation>
    <scope>NUCLEOTIDE SEQUENCE [LARGE SCALE GENOMIC DNA]</scope>
    <source>
        <strain evidence="1 2">NBRC 108724</strain>
    </source>
</reference>
<keyword evidence="2" id="KW-1185">Reference proteome</keyword>
<dbReference type="InterPro" id="IPR045596">
    <property type="entry name" value="DUF6459"/>
</dbReference>
<dbReference type="EMBL" id="JAAGWY010000003">
    <property type="protein sequence ID" value="NEN07055.1"/>
    <property type="molecule type" value="Genomic_DNA"/>
</dbReference>
<name>A0A6L9Y0K6_9MICO</name>
<comment type="caution">
    <text evidence="1">The sequence shown here is derived from an EMBL/GenBank/DDBJ whole genome shotgun (WGS) entry which is preliminary data.</text>
</comment>
<evidence type="ECO:0000313" key="1">
    <source>
        <dbReference type="EMBL" id="NEN07055.1"/>
    </source>
</evidence>
<accession>A0A6L9Y0K6</accession>
<proteinExistence type="predicted"/>
<evidence type="ECO:0000313" key="2">
    <source>
        <dbReference type="Proteomes" id="UP000474967"/>
    </source>
</evidence>
<dbReference type="Proteomes" id="UP000474967">
    <property type="component" value="Unassembled WGS sequence"/>
</dbReference>
<organism evidence="1 2">
    <name type="scientific">Leifsonia tongyongensis</name>
    <dbReference type="NCBI Taxonomy" id="1268043"/>
    <lineage>
        <taxon>Bacteria</taxon>
        <taxon>Bacillati</taxon>
        <taxon>Actinomycetota</taxon>
        <taxon>Actinomycetes</taxon>
        <taxon>Micrococcales</taxon>
        <taxon>Microbacteriaceae</taxon>
        <taxon>Leifsonia</taxon>
    </lineage>
</organism>
<gene>
    <name evidence="1" type="ORF">G3T36_14415</name>
</gene>
<protein>
    <submittedName>
        <fullName evidence="1">3-hydroxyacyl-CoA dehydrogenase</fullName>
    </submittedName>
</protein>
<dbReference type="Pfam" id="PF20060">
    <property type="entry name" value="DUF6459"/>
    <property type="match status" value="1"/>
</dbReference>
<sequence>MRDNYFGTRVPSRFGLPDPSTLLLNLARCVVEVLAGVRGLDQLSRWVTDDVYRHLLKRVVLASRARQVTGGTVRRPQLTVGEPRITYPREDAIEAVVVVHQRSRSRAVAIRLESFEGRWRASAINVL</sequence>